<keyword evidence="5" id="KW-0770">Synapse</keyword>
<keyword evidence="19" id="KW-1185">Reference proteome</keyword>
<evidence type="ECO:0000256" key="2">
    <source>
        <dbReference type="ARBA" id="ARBA00022475"/>
    </source>
</evidence>
<dbReference type="EMBL" id="OU015568">
    <property type="protein sequence ID" value="CAG5087781.1"/>
    <property type="molecule type" value="Genomic_DNA"/>
</dbReference>
<keyword evidence="4 14" id="KW-1133">Transmembrane helix</keyword>
<reference evidence="18 19" key="1">
    <citation type="submission" date="2021-04" db="EMBL/GenBank/DDBJ databases">
        <authorList>
            <person name="Bliznina A."/>
        </authorList>
    </citation>
    <scope>NUCLEOTIDE SEQUENCE [LARGE SCALE GENOMIC DNA]</scope>
</reference>
<dbReference type="PANTHER" id="PTHR18945">
    <property type="entry name" value="NEUROTRANSMITTER GATED ION CHANNEL"/>
    <property type="match status" value="1"/>
</dbReference>
<dbReference type="PROSITE" id="PS00236">
    <property type="entry name" value="NEUROTR_ION_CHANNEL"/>
    <property type="match status" value="1"/>
</dbReference>
<feature type="domain" description="Neurotransmitter-gated ion-channel transmembrane" evidence="17">
    <location>
        <begin position="229"/>
        <end position="464"/>
    </location>
</feature>
<dbReference type="InterPro" id="IPR006201">
    <property type="entry name" value="Neur_channel"/>
</dbReference>
<accession>A0ABN7RXB5</accession>
<gene>
    <name evidence="18" type="ORF">OKIOD_LOCUS3191</name>
</gene>
<feature type="transmembrane region" description="Helical" evidence="14">
    <location>
        <begin position="284"/>
        <end position="310"/>
    </location>
</feature>
<evidence type="ECO:0000256" key="9">
    <source>
        <dbReference type="ARBA" id="ARBA00023170"/>
    </source>
</evidence>
<dbReference type="InterPro" id="IPR002394">
    <property type="entry name" value="Nicotinic_acetylcholine_rcpt"/>
</dbReference>
<keyword evidence="7 14" id="KW-0472">Membrane</keyword>
<dbReference type="InterPro" id="IPR018000">
    <property type="entry name" value="Neurotransmitter_ion_chnl_CS"/>
</dbReference>
<feature type="compositionally biased region" description="Polar residues" evidence="15">
    <location>
        <begin position="368"/>
        <end position="390"/>
    </location>
</feature>
<dbReference type="Gene3D" id="1.20.58.390">
    <property type="entry name" value="Neurotransmitter-gated ion-channel transmembrane domain"/>
    <property type="match status" value="2"/>
</dbReference>
<evidence type="ECO:0000259" key="16">
    <source>
        <dbReference type="Pfam" id="PF02931"/>
    </source>
</evidence>
<evidence type="ECO:0000256" key="10">
    <source>
        <dbReference type="ARBA" id="ARBA00023180"/>
    </source>
</evidence>
<keyword evidence="10" id="KW-0325">Glycoprotein</keyword>
<dbReference type="CDD" id="cd19064">
    <property type="entry name" value="LGIC_TM_nAChR"/>
    <property type="match status" value="1"/>
</dbReference>
<comment type="subcellular location">
    <subcellularLocation>
        <location evidence="13">Synaptic cell membrane</location>
        <topology evidence="13">Multi-pass membrane protein</topology>
    </subcellularLocation>
</comment>
<dbReference type="SUPFAM" id="SSF63712">
    <property type="entry name" value="Nicotinic receptor ligand binding domain-like"/>
    <property type="match status" value="1"/>
</dbReference>
<evidence type="ECO:0000256" key="6">
    <source>
        <dbReference type="ARBA" id="ARBA00023065"/>
    </source>
</evidence>
<dbReference type="InterPro" id="IPR036734">
    <property type="entry name" value="Neur_chan_lig-bd_sf"/>
</dbReference>
<sequence>MHALFYFLPFISAINKEQELIEKLLNGYNKEIRPIQNASQVIEVKFYMTLQQMISVVEKTEEVTTSVYITASWKDYRLQWNPDDYEGLKESRIPSLRIWRPDIVLYNNDDGKYDPTLPTNVVLKNDGDCEWLPPAIYKSDCKIHIDLFPFDWQNCTMVFRSYTYDRTEIKFHAEYKKTVIDSEAYTRSGEWQLVHCPVMVNHRADDPNYEDITFYFIIRRKPLFYVINILIPCVLISSLSIFTFLLPSASNQKIQMSISVLLGLTVYLFLLAKRTPETSLAIPLISRFLMFAMVAVTCSIVSSVIVLNIYHKQDVSTNFPKWLNVVLFDILPRWIFIQGPIKPESRQRRKSRKQSKDLDSVFHETRNSAHNHTPTPRFQRQSNSSIDQNQLRSRLANRPTLLNSINGTAGHEIRSACGEIKKIARFLEKQKSTKSQISEWHILAAVLDRILLIIFTATFFTGSFYFYSEIGKHPVPEHPFASWSADPVMRASPEYNQYRGCNEYHTEHIVKAKDDANFSSFG</sequence>
<feature type="compositionally biased region" description="Basic and acidic residues" evidence="15">
    <location>
        <begin position="354"/>
        <end position="367"/>
    </location>
</feature>
<keyword evidence="2" id="KW-1003">Cell membrane</keyword>
<feature type="transmembrane region" description="Helical" evidence="14">
    <location>
        <begin position="254"/>
        <end position="272"/>
    </location>
</feature>
<keyword evidence="1 14" id="KW-0813">Transport</keyword>
<evidence type="ECO:0000256" key="3">
    <source>
        <dbReference type="ARBA" id="ARBA00022692"/>
    </source>
</evidence>
<feature type="region of interest" description="Disordered" evidence="15">
    <location>
        <begin position="345"/>
        <end position="390"/>
    </location>
</feature>
<organism evidence="18 19">
    <name type="scientific">Oikopleura dioica</name>
    <name type="common">Tunicate</name>
    <dbReference type="NCBI Taxonomy" id="34765"/>
    <lineage>
        <taxon>Eukaryota</taxon>
        <taxon>Metazoa</taxon>
        <taxon>Chordata</taxon>
        <taxon>Tunicata</taxon>
        <taxon>Appendicularia</taxon>
        <taxon>Copelata</taxon>
        <taxon>Oikopleuridae</taxon>
        <taxon>Oikopleura</taxon>
    </lineage>
</organism>
<dbReference type="InterPro" id="IPR036719">
    <property type="entry name" value="Neuro-gated_channel_TM_sf"/>
</dbReference>
<feature type="domain" description="Neurotransmitter-gated ion-channel ligand-binding" evidence="16">
    <location>
        <begin position="17"/>
        <end position="222"/>
    </location>
</feature>
<feature type="transmembrane region" description="Helical" evidence="14">
    <location>
        <begin position="440"/>
        <end position="467"/>
    </location>
</feature>
<evidence type="ECO:0000256" key="5">
    <source>
        <dbReference type="ARBA" id="ARBA00023018"/>
    </source>
</evidence>
<proteinExistence type="inferred from homology"/>
<keyword evidence="9" id="KW-0675">Receptor</keyword>
<dbReference type="PRINTS" id="PR00252">
    <property type="entry name" value="NRIONCHANNEL"/>
</dbReference>
<keyword evidence="12 14" id="KW-0407">Ion channel</keyword>
<evidence type="ECO:0000256" key="14">
    <source>
        <dbReference type="RuleBase" id="RU000687"/>
    </source>
</evidence>
<feature type="transmembrane region" description="Helical" evidence="14">
    <location>
        <begin position="223"/>
        <end position="248"/>
    </location>
</feature>
<evidence type="ECO:0000313" key="18">
    <source>
        <dbReference type="EMBL" id="CAG5087781.1"/>
    </source>
</evidence>
<dbReference type="InterPro" id="IPR006202">
    <property type="entry name" value="Neur_chan_lig-bd"/>
</dbReference>
<evidence type="ECO:0000256" key="12">
    <source>
        <dbReference type="ARBA" id="ARBA00023303"/>
    </source>
</evidence>
<evidence type="ECO:0000259" key="17">
    <source>
        <dbReference type="Pfam" id="PF02932"/>
    </source>
</evidence>
<dbReference type="Pfam" id="PF02931">
    <property type="entry name" value="Neur_chan_LBD"/>
    <property type="match status" value="1"/>
</dbReference>
<dbReference type="InterPro" id="IPR006029">
    <property type="entry name" value="Neurotrans-gated_channel_TM"/>
</dbReference>
<evidence type="ECO:0000256" key="11">
    <source>
        <dbReference type="ARBA" id="ARBA00023286"/>
    </source>
</evidence>
<evidence type="ECO:0000256" key="4">
    <source>
        <dbReference type="ARBA" id="ARBA00022989"/>
    </source>
</evidence>
<keyword evidence="3 14" id="KW-0812">Transmembrane</keyword>
<keyword evidence="11" id="KW-1071">Ligand-gated ion channel</keyword>
<dbReference type="PRINTS" id="PR00254">
    <property type="entry name" value="NICOTINICR"/>
</dbReference>
<dbReference type="Pfam" id="PF02932">
    <property type="entry name" value="Neur_chan_memb"/>
    <property type="match status" value="1"/>
</dbReference>
<evidence type="ECO:0000256" key="7">
    <source>
        <dbReference type="ARBA" id="ARBA00023136"/>
    </source>
</evidence>
<keyword evidence="8" id="KW-1015">Disulfide bond</keyword>
<evidence type="ECO:0000256" key="8">
    <source>
        <dbReference type="ARBA" id="ARBA00023157"/>
    </source>
</evidence>
<comment type="similarity">
    <text evidence="14">Belongs to the ligand-gated ion channel (TC 1.A.9) family.</text>
</comment>
<protein>
    <submittedName>
        <fullName evidence="18">Oidioi.mRNA.OKI2018_I69.PAR.g11633.t1.cds</fullName>
    </submittedName>
</protein>
<keyword evidence="6 14" id="KW-0406">Ion transport</keyword>
<evidence type="ECO:0000313" key="19">
    <source>
        <dbReference type="Proteomes" id="UP001158576"/>
    </source>
</evidence>
<dbReference type="SUPFAM" id="SSF90112">
    <property type="entry name" value="Neurotransmitter-gated ion-channel transmembrane pore"/>
    <property type="match status" value="1"/>
</dbReference>
<name>A0ABN7RXB5_OIKDI</name>
<dbReference type="NCBIfam" id="TIGR00860">
    <property type="entry name" value="LIC"/>
    <property type="match status" value="1"/>
</dbReference>
<dbReference type="InterPro" id="IPR038050">
    <property type="entry name" value="Neuro_actylchol_rec"/>
</dbReference>
<evidence type="ECO:0000256" key="1">
    <source>
        <dbReference type="ARBA" id="ARBA00022448"/>
    </source>
</evidence>
<dbReference type="Gene3D" id="2.70.170.10">
    <property type="entry name" value="Neurotransmitter-gated ion-channel ligand-binding domain"/>
    <property type="match status" value="1"/>
</dbReference>
<evidence type="ECO:0000256" key="15">
    <source>
        <dbReference type="SAM" id="MobiDB-lite"/>
    </source>
</evidence>
<evidence type="ECO:0000256" key="13">
    <source>
        <dbReference type="ARBA" id="ARBA00034099"/>
    </source>
</evidence>
<dbReference type="Proteomes" id="UP001158576">
    <property type="component" value="Chromosome PAR"/>
</dbReference>